<keyword evidence="1" id="KW-1133">Transmembrane helix</keyword>
<dbReference type="SUPFAM" id="SSF55486">
    <property type="entry name" value="Metalloproteases ('zincins'), catalytic domain"/>
    <property type="match status" value="1"/>
</dbReference>
<dbReference type="PROSITE" id="PS51885">
    <property type="entry name" value="NEPRILYSIN"/>
    <property type="match status" value="1"/>
</dbReference>
<name>A0A1I8P3L4_STOCA</name>
<feature type="transmembrane region" description="Helical" evidence="1">
    <location>
        <begin position="84"/>
        <end position="106"/>
    </location>
</feature>
<protein>
    <submittedName>
        <fullName evidence="2">Uncharacterized protein</fullName>
    </submittedName>
</protein>
<gene>
    <name evidence="2" type="primary">106093319</name>
</gene>
<evidence type="ECO:0000313" key="2">
    <source>
        <dbReference type="EnsemblMetazoa" id="SCAU004519-PA"/>
    </source>
</evidence>
<sequence>MFLGVMTATNPSGSSHSTLLQKQMSFKTSVGANQLFKNDDVDMIESGHTDAASMSMRYKSPSGISWICCAPCTWLRSSAAIHKISITTATLLVTLLLVASPILFLISTAPSQLPRDCYQDDDMCSVTATLPTECMESICREAAQTIHANLDWKVKPCEDFKNFSCPTYLHRLGSFNVLHSAQETVDLQMQQNVLDPSSIFTSACQSLEVKT</sequence>
<accession>A0A1I8P3L4</accession>
<dbReference type="VEuPathDB" id="VectorBase:SCAU004519"/>
<keyword evidence="3" id="KW-1185">Reference proteome</keyword>
<dbReference type="Gene3D" id="1.10.1380.10">
    <property type="entry name" value="Neutral endopeptidase , domain2"/>
    <property type="match status" value="1"/>
</dbReference>
<dbReference type="Proteomes" id="UP000095300">
    <property type="component" value="Unassembled WGS sequence"/>
</dbReference>
<organism evidence="2 3">
    <name type="scientific">Stomoxys calcitrans</name>
    <name type="common">Stable fly</name>
    <name type="synonym">Conops calcitrans</name>
    <dbReference type="NCBI Taxonomy" id="35570"/>
    <lineage>
        <taxon>Eukaryota</taxon>
        <taxon>Metazoa</taxon>
        <taxon>Ecdysozoa</taxon>
        <taxon>Arthropoda</taxon>
        <taxon>Hexapoda</taxon>
        <taxon>Insecta</taxon>
        <taxon>Pterygota</taxon>
        <taxon>Neoptera</taxon>
        <taxon>Endopterygota</taxon>
        <taxon>Diptera</taxon>
        <taxon>Brachycera</taxon>
        <taxon>Muscomorpha</taxon>
        <taxon>Muscoidea</taxon>
        <taxon>Muscidae</taxon>
        <taxon>Stomoxys</taxon>
    </lineage>
</organism>
<dbReference type="InterPro" id="IPR000718">
    <property type="entry name" value="Peptidase_M13"/>
</dbReference>
<dbReference type="Gene3D" id="3.40.390.10">
    <property type="entry name" value="Collagenase (Catalytic Domain)"/>
    <property type="match status" value="1"/>
</dbReference>
<dbReference type="GO" id="GO:0006508">
    <property type="term" value="P:proteolysis"/>
    <property type="evidence" value="ECO:0007669"/>
    <property type="project" value="InterPro"/>
</dbReference>
<dbReference type="InterPro" id="IPR042089">
    <property type="entry name" value="Peptidase_M13_dom_2"/>
</dbReference>
<evidence type="ECO:0000313" key="3">
    <source>
        <dbReference type="Proteomes" id="UP000095300"/>
    </source>
</evidence>
<dbReference type="GO" id="GO:0004222">
    <property type="term" value="F:metalloendopeptidase activity"/>
    <property type="evidence" value="ECO:0007669"/>
    <property type="project" value="InterPro"/>
</dbReference>
<dbReference type="EnsemblMetazoa" id="SCAU004519-RA">
    <property type="protein sequence ID" value="SCAU004519-PA"/>
    <property type="gene ID" value="SCAU004519"/>
</dbReference>
<proteinExistence type="predicted"/>
<evidence type="ECO:0000256" key="1">
    <source>
        <dbReference type="SAM" id="Phobius"/>
    </source>
</evidence>
<keyword evidence="1" id="KW-0472">Membrane</keyword>
<reference evidence="2" key="1">
    <citation type="submission" date="2020-05" db="UniProtKB">
        <authorList>
            <consortium name="EnsemblMetazoa"/>
        </authorList>
    </citation>
    <scope>IDENTIFICATION</scope>
    <source>
        <strain evidence="2">USDA</strain>
    </source>
</reference>
<dbReference type="AlphaFoldDB" id="A0A1I8P3L4"/>
<dbReference type="InterPro" id="IPR024079">
    <property type="entry name" value="MetalloPept_cat_dom_sf"/>
</dbReference>
<keyword evidence="1" id="KW-0812">Transmembrane</keyword>